<dbReference type="InterPro" id="IPR056884">
    <property type="entry name" value="NPHP3-like_N"/>
</dbReference>
<dbReference type="InterPro" id="IPR031350">
    <property type="entry name" value="Goodbye_dom"/>
</dbReference>
<evidence type="ECO:0000259" key="4">
    <source>
        <dbReference type="Pfam" id="PF24883"/>
    </source>
</evidence>
<dbReference type="Pfam" id="PF24883">
    <property type="entry name" value="NPHP3_N"/>
    <property type="match status" value="1"/>
</dbReference>
<accession>A0A8H4PS98</accession>
<dbReference type="SUPFAM" id="SSF52540">
    <property type="entry name" value="P-loop containing nucleoside triphosphate hydrolases"/>
    <property type="match status" value="1"/>
</dbReference>
<organism evidence="5 6">
    <name type="scientific">Ophiocordyceps sinensis</name>
    <dbReference type="NCBI Taxonomy" id="72228"/>
    <lineage>
        <taxon>Eukaryota</taxon>
        <taxon>Fungi</taxon>
        <taxon>Dikarya</taxon>
        <taxon>Ascomycota</taxon>
        <taxon>Pezizomycotina</taxon>
        <taxon>Sordariomycetes</taxon>
        <taxon>Hypocreomycetidae</taxon>
        <taxon>Hypocreales</taxon>
        <taxon>Ophiocordycipitaceae</taxon>
        <taxon>Ophiocordyceps</taxon>
    </lineage>
</organism>
<reference evidence="5 6" key="1">
    <citation type="journal article" date="2020" name="Genome Biol. Evol.">
        <title>A new high-quality draft genome assembly of the Chinese cordyceps Ophiocordyceps sinensis.</title>
        <authorList>
            <person name="Shu R."/>
            <person name="Zhang J."/>
            <person name="Meng Q."/>
            <person name="Zhang H."/>
            <person name="Zhou G."/>
            <person name="Li M."/>
            <person name="Wu P."/>
            <person name="Zhao Y."/>
            <person name="Chen C."/>
            <person name="Qin Q."/>
        </authorList>
    </citation>
    <scope>NUCLEOTIDE SEQUENCE [LARGE SCALE GENOMIC DNA]</scope>
    <source>
        <strain evidence="5 6">IOZ07</strain>
    </source>
</reference>
<dbReference type="Gene3D" id="3.40.50.300">
    <property type="entry name" value="P-loop containing nucleotide triphosphate hydrolases"/>
    <property type="match status" value="1"/>
</dbReference>
<sequence>MVAFKPEPPDVERRFAEILTDAAKLYKDKSSEALDDFMTPPMKSVDDLKKQLSIQNDGFSAFRAKRQAVFDAVATALRPVELVGEIAAGAASTAYPPAQSIYAATLFLINAAHNVSATYDSVIELFDQLKEFTLRLDVYVRHHISASLRAQLVTILASLFEILVLATKEIRRGRFRAYLKRLIGSGSPVQPALDKLKALTLGEERQVLADTFGNLSELSTKAGQIEHAVIQVNQGVESLRVEHREFSSLPNGDKLREILSPSPFPEDIYNAFKKSTVPHTGDWILEDEGLNAWLRGEVPYLWIVGNAGTGKSYLTARIISWALDNAASIPFVGYFFFRENNSDTRSVLQALCDVAHQLSEKDAVYRKHLLARLESRDEIKTVAGAFRELFASPPNGDQAVRTKYIFFDGIDEADHEQVAELFANLIPDEATQQPTWVPHFQFAFVGRPILSDEITLRLDPNAPGQTLATVQVTSDRNASDVNAFIVSSVFHSKVLSRTSVDFKNKVIKALEKQADGLFLVAKFMLDDVNRKRHQSSILESLRTYPKEIGGVLLRTLANLSKTISDEDARDLNEMLRWVTCAEEPLTLGQLEAVLILRFGDPPLFLEESLRRQYSCFFDLEREDGLTTDDLVKDFERAQRDLRRDLSPARRLSSQHIRSLSAGEASAPPRRISPAGRGSPSRHSSPIAGHLSPTRRLSPAQGSDVFDTASDTEFRSNRSTTHVVLFHSSVRDFFRGSRSAQAGGPDADGLTVGFDIQEARIHVLKTCLRVFIDRDWFQRLELGSGKEALKQYAAWFWQEHACSLKLETMPRDEKRELGPKLYQMLTDESTVFDWSILYARNDEGLEVLTDGNIMGLRRWFQDADVVDSLGPEGKAFAEASSARASGVCEPIGRLYAKAWLSSEFEQYAPTLFCFKIVQNVAFMDAGLDWSHANLHWASISVEERVAKATQWAGQPETTHWHRRVGSTFLTLRMHTQALRHYDAALKMDKNSAETCSRIAYCLYEDGRYHDALEQALECAAVEERDIRKGGLEGPTLKNIKWRLYRDYLLVAQSSYKIGDVDLAHEYFRKAIGSAADADLGPSESLEPETDYLEVLAAENLHEQMVKLAKEMSVQTTRSEHGQSRFVDLLLEQHSTLLVLDWMPKSASKTGQLEFLLERLEQAIGIADDMSDSLRFLYLRLALGTAYAYNRDIDDAIFVFEQISLLESRPRGAITTRQAHAASFQKLAALYKQKALHAGLKSPDGEGWISKLEAVQKKQEAHHNLDMPVDMLGSDINVASIYLACFYRLLGREAEARALLKGLIHDSLAILSDSEPQNDVFALDNLLRIFIAASDVPNAKALARSMRKVNPEASISTPGDSPVEQRGAPKLPGIQAYDRNCFQCFNNVSASKEFVVCRFCMECYCTDCLHKVIRRPGNSTKDGNSRVVCRSDHEWFVVEPLNRLLHTGEIQLEDDCVQGFAEWKDTVRKAWGLDVGFNGLVEV</sequence>
<dbReference type="Gene3D" id="1.25.40.10">
    <property type="entry name" value="Tetratricopeptide repeat domain"/>
    <property type="match status" value="1"/>
</dbReference>
<dbReference type="Pfam" id="PF17109">
    <property type="entry name" value="Goodbye"/>
    <property type="match status" value="1"/>
</dbReference>
<dbReference type="Proteomes" id="UP000557566">
    <property type="component" value="Unassembled WGS sequence"/>
</dbReference>
<protein>
    <recommendedName>
        <fullName evidence="7">NACHT and TPR domain protein</fullName>
    </recommendedName>
</protein>
<dbReference type="OrthoDB" id="448455at2759"/>
<dbReference type="SUPFAM" id="SSF48452">
    <property type="entry name" value="TPR-like"/>
    <property type="match status" value="1"/>
</dbReference>
<feature type="domain" description="Fungal STAND N-terminal Goodbye" evidence="3">
    <location>
        <begin position="21"/>
        <end position="139"/>
    </location>
</feature>
<evidence type="ECO:0008006" key="7">
    <source>
        <dbReference type="Google" id="ProtNLM"/>
    </source>
</evidence>
<evidence type="ECO:0000256" key="1">
    <source>
        <dbReference type="ARBA" id="ARBA00022737"/>
    </source>
</evidence>
<dbReference type="EMBL" id="JAAVMX010000004">
    <property type="protein sequence ID" value="KAF4509428.1"/>
    <property type="molecule type" value="Genomic_DNA"/>
</dbReference>
<gene>
    <name evidence="5" type="ORF">G6O67_003604</name>
</gene>
<comment type="caution">
    <text evidence="5">The sequence shown here is derived from an EMBL/GenBank/DDBJ whole genome shotgun (WGS) entry which is preliminary data.</text>
</comment>
<evidence type="ECO:0000256" key="2">
    <source>
        <dbReference type="SAM" id="MobiDB-lite"/>
    </source>
</evidence>
<evidence type="ECO:0000313" key="5">
    <source>
        <dbReference type="EMBL" id="KAF4509428.1"/>
    </source>
</evidence>
<proteinExistence type="predicted"/>
<dbReference type="InterPro" id="IPR011990">
    <property type="entry name" value="TPR-like_helical_dom_sf"/>
</dbReference>
<dbReference type="InterPro" id="IPR019734">
    <property type="entry name" value="TPR_rpt"/>
</dbReference>
<name>A0A8H4PS98_9HYPO</name>
<dbReference type="InterPro" id="IPR027417">
    <property type="entry name" value="P-loop_NTPase"/>
</dbReference>
<evidence type="ECO:0000259" key="3">
    <source>
        <dbReference type="Pfam" id="PF17109"/>
    </source>
</evidence>
<dbReference type="PANTHER" id="PTHR10039:SF17">
    <property type="entry name" value="FUNGAL STAND N-TERMINAL GOODBYE DOMAIN-CONTAINING PROTEIN-RELATED"/>
    <property type="match status" value="1"/>
</dbReference>
<dbReference type="CDD" id="cd00065">
    <property type="entry name" value="FYVE_like_SF"/>
    <property type="match status" value="1"/>
</dbReference>
<dbReference type="PANTHER" id="PTHR10039">
    <property type="entry name" value="AMELOGENIN"/>
    <property type="match status" value="1"/>
</dbReference>
<feature type="region of interest" description="Disordered" evidence="2">
    <location>
        <begin position="645"/>
        <end position="710"/>
    </location>
</feature>
<feature type="domain" description="Nephrocystin 3-like N-terminal" evidence="4">
    <location>
        <begin position="280"/>
        <end position="426"/>
    </location>
</feature>
<keyword evidence="6" id="KW-1185">Reference proteome</keyword>
<evidence type="ECO:0000313" key="6">
    <source>
        <dbReference type="Proteomes" id="UP000557566"/>
    </source>
</evidence>
<keyword evidence="1" id="KW-0677">Repeat</keyword>
<dbReference type="SMART" id="SM00028">
    <property type="entry name" value="TPR"/>
    <property type="match status" value="4"/>
</dbReference>